<evidence type="ECO:0000256" key="9">
    <source>
        <dbReference type="HAMAP-Rule" id="MF_01023"/>
    </source>
</evidence>
<gene>
    <name evidence="9" type="primary">hisC</name>
    <name evidence="11" type="ORF">JD78_00918</name>
</gene>
<dbReference type="CDD" id="cd00609">
    <property type="entry name" value="AAT_like"/>
    <property type="match status" value="1"/>
</dbReference>
<evidence type="ECO:0000256" key="8">
    <source>
        <dbReference type="ARBA" id="ARBA00023102"/>
    </source>
</evidence>
<proteinExistence type="inferred from homology"/>
<dbReference type="EMBL" id="VLKF01000001">
    <property type="protein sequence ID" value="TWH72407.1"/>
    <property type="molecule type" value="Genomic_DNA"/>
</dbReference>
<dbReference type="GO" id="GO:0000105">
    <property type="term" value="P:L-histidine biosynthetic process"/>
    <property type="evidence" value="ECO:0007669"/>
    <property type="project" value="UniProtKB-UniRule"/>
</dbReference>
<keyword evidence="7 9" id="KW-0663">Pyridoxal phosphate</keyword>
<protein>
    <recommendedName>
        <fullName evidence="9">Histidinol-phosphate aminotransferase</fullName>
        <ecNumber evidence="9">2.6.1.9</ecNumber>
    </recommendedName>
    <alternativeName>
        <fullName evidence="9">Imidazole acetol-phosphate transaminase</fullName>
    </alternativeName>
</protein>
<organism evidence="11 12">
    <name type="scientific">Modestobacter roseus</name>
    <dbReference type="NCBI Taxonomy" id="1181884"/>
    <lineage>
        <taxon>Bacteria</taxon>
        <taxon>Bacillati</taxon>
        <taxon>Actinomycetota</taxon>
        <taxon>Actinomycetes</taxon>
        <taxon>Geodermatophilales</taxon>
        <taxon>Geodermatophilaceae</taxon>
        <taxon>Modestobacter</taxon>
    </lineage>
</organism>
<evidence type="ECO:0000313" key="11">
    <source>
        <dbReference type="EMBL" id="TWH72407.1"/>
    </source>
</evidence>
<keyword evidence="4 9" id="KW-0032">Aminotransferase</keyword>
<dbReference type="NCBIfam" id="NF002877">
    <property type="entry name" value="PRK03317.1"/>
    <property type="match status" value="1"/>
</dbReference>
<dbReference type="UniPathway" id="UPA00031">
    <property type="reaction ID" value="UER00012"/>
</dbReference>
<comment type="pathway">
    <text evidence="9">Amino-acid biosynthesis; L-histidine biosynthesis; L-histidine from 5-phospho-alpha-D-ribose 1-diphosphate: step 7/9.</text>
</comment>
<comment type="catalytic activity">
    <reaction evidence="9">
        <text>L-histidinol phosphate + 2-oxoglutarate = 3-(imidazol-4-yl)-2-oxopropyl phosphate + L-glutamate</text>
        <dbReference type="Rhea" id="RHEA:23744"/>
        <dbReference type="ChEBI" id="CHEBI:16810"/>
        <dbReference type="ChEBI" id="CHEBI:29985"/>
        <dbReference type="ChEBI" id="CHEBI:57766"/>
        <dbReference type="ChEBI" id="CHEBI:57980"/>
        <dbReference type="EC" id="2.6.1.9"/>
    </reaction>
</comment>
<reference evidence="11 12" key="1">
    <citation type="submission" date="2019-07" db="EMBL/GenBank/DDBJ databases">
        <title>R&amp;d 2014.</title>
        <authorList>
            <person name="Klenk H.-P."/>
        </authorList>
    </citation>
    <scope>NUCLEOTIDE SEQUENCE [LARGE SCALE GENOMIC DNA]</scope>
    <source>
        <strain evidence="11 12">DSM 45764</strain>
    </source>
</reference>
<evidence type="ECO:0000256" key="7">
    <source>
        <dbReference type="ARBA" id="ARBA00022898"/>
    </source>
</evidence>
<name>A0A562IN16_9ACTN</name>
<evidence type="ECO:0000256" key="3">
    <source>
        <dbReference type="ARBA" id="ARBA00011738"/>
    </source>
</evidence>
<dbReference type="GO" id="GO:0004400">
    <property type="term" value="F:histidinol-phosphate transaminase activity"/>
    <property type="evidence" value="ECO:0007669"/>
    <property type="project" value="UniProtKB-UniRule"/>
</dbReference>
<dbReference type="GO" id="GO:0030170">
    <property type="term" value="F:pyridoxal phosphate binding"/>
    <property type="evidence" value="ECO:0007669"/>
    <property type="project" value="InterPro"/>
</dbReference>
<dbReference type="InterPro" id="IPR001917">
    <property type="entry name" value="Aminotrans_II_pyridoxalP_BS"/>
</dbReference>
<evidence type="ECO:0000256" key="2">
    <source>
        <dbReference type="ARBA" id="ARBA00007970"/>
    </source>
</evidence>
<evidence type="ECO:0000313" key="12">
    <source>
        <dbReference type="Proteomes" id="UP000321490"/>
    </source>
</evidence>
<sequence>MTSLEDLPLRPELRGRTPYGAPQLAVRHALNTNENPYPLPPPLLADLATALADAAPGLNRYPDRDATALRADLATYLTRTSGVPVEPAQVWAANGSNEVLQQLLQTFGGSGRTALGFTPSYSMHPIISAGTATRWVDGHRRADFTIDPVRAAAQVREVAADVVFVTSPNNPTGTAVDLDTIAALYDATPGVLVVDEAYTEFARAGTPSALTLLAGRPRLVVSRTMSKAFGMAGLRLGYLAADPAVVDAVQLVRLPYHLSSLTQAAARTALAHTDALLATVDAVKAERDRIVAALPGLGLTSVPSDANFVLFGRFADAHAAWQALLDRDVLVRDVGLPGWLRVTAGTPEETDAFLTALGEIAADHRTTEGDSSS</sequence>
<dbReference type="SUPFAM" id="SSF53383">
    <property type="entry name" value="PLP-dependent transferases"/>
    <property type="match status" value="1"/>
</dbReference>
<dbReference type="PANTHER" id="PTHR42885">
    <property type="entry name" value="HISTIDINOL-PHOSPHATE AMINOTRANSFERASE-RELATED"/>
    <property type="match status" value="1"/>
</dbReference>
<comment type="cofactor">
    <cofactor evidence="1 9">
        <name>pyridoxal 5'-phosphate</name>
        <dbReference type="ChEBI" id="CHEBI:597326"/>
    </cofactor>
</comment>
<dbReference type="PANTHER" id="PTHR42885:SF2">
    <property type="entry name" value="HISTIDINOL-PHOSPHATE AMINOTRANSFERASE"/>
    <property type="match status" value="1"/>
</dbReference>
<keyword evidence="8 9" id="KW-0368">Histidine biosynthesis</keyword>
<dbReference type="InterPro" id="IPR004839">
    <property type="entry name" value="Aminotransferase_I/II_large"/>
</dbReference>
<keyword evidence="6 9" id="KW-0808">Transferase</keyword>
<accession>A0A562IN16</accession>
<feature type="domain" description="Aminotransferase class I/classII large" evidence="10">
    <location>
        <begin position="30"/>
        <end position="357"/>
    </location>
</feature>
<dbReference type="InterPro" id="IPR015424">
    <property type="entry name" value="PyrdxlP-dep_Trfase"/>
</dbReference>
<dbReference type="Pfam" id="PF00155">
    <property type="entry name" value="Aminotran_1_2"/>
    <property type="match status" value="1"/>
</dbReference>
<dbReference type="InterPro" id="IPR015422">
    <property type="entry name" value="PyrdxlP-dep_Trfase_small"/>
</dbReference>
<dbReference type="EC" id="2.6.1.9" evidence="9"/>
<evidence type="ECO:0000256" key="1">
    <source>
        <dbReference type="ARBA" id="ARBA00001933"/>
    </source>
</evidence>
<evidence type="ECO:0000256" key="5">
    <source>
        <dbReference type="ARBA" id="ARBA00022605"/>
    </source>
</evidence>
<dbReference type="Gene3D" id="3.90.1150.10">
    <property type="entry name" value="Aspartate Aminotransferase, domain 1"/>
    <property type="match status" value="1"/>
</dbReference>
<dbReference type="HAMAP" id="MF_01023">
    <property type="entry name" value="HisC_aminotrans_2"/>
    <property type="match status" value="1"/>
</dbReference>
<dbReference type="InterPro" id="IPR005861">
    <property type="entry name" value="HisP_aminotrans"/>
</dbReference>
<evidence type="ECO:0000256" key="6">
    <source>
        <dbReference type="ARBA" id="ARBA00022679"/>
    </source>
</evidence>
<dbReference type="InterPro" id="IPR015421">
    <property type="entry name" value="PyrdxlP-dep_Trfase_major"/>
</dbReference>
<evidence type="ECO:0000256" key="4">
    <source>
        <dbReference type="ARBA" id="ARBA00022576"/>
    </source>
</evidence>
<comment type="similarity">
    <text evidence="2 9">Belongs to the class-II pyridoxal-phosphate-dependent aminotransferase family. Histidinol-phosphate aminotransferase subfamily.</text>
</comment>
<keyword evidence="12" id="KW-1185">Reference proteome</keyword>
<comment type="subunit">
    <text evidence="3 9">Homodimer.</text>
</comment>
<dbReference type="Gene3D" id="3.40.640.10">
    <property type="entry name" value="Type I PLP-dependent aspartate aminotransferase-like (Major domain)"/>
    <property type="match status" value="1"/>
</dbReference>
<dbReference type="Proteomes" id="UP000321490">
    <property type="component" value="Unassembled WGS sequence"/>
</dbReference>
<keyword evidence="5 9" id="KW-0028">Amino-acid biosynthesis</keyword>
<dbReference type="AlphaFoldDB" id="A0A562IN16"/>
<comment type="caution">
    <text evidence="11">The sequence shown here is derived from an EMBL/GenBank/DDBJ whole genome shotgun (WGS) entry which is preliminary data.</text>
</comment>
<dbReference type="RefSeq" id="WP_166520978.1">
    <property type="nucleotide sequence ID" value="NZ_VLKF01000001.1"/>
</dbReference>
<feature type="modified residue" description="N6-(pyridoxal phosphate)lysine" evidence="9">
    <location>
        <position position="227"/>
    </location>
</feature>
<dbReference type="NCBIfam" id="TIGR01141">
    <property type="entry name" value="hisC"/>
    <property type="match status" value="1"/>
</dbReference>
<dbReference type="PROSITE" id="PS00599">
    <property type="entry name" value="AA_TRANSFER_CLASS_2"/>
    <property type="match status" value="1"/>
</dbReference>
<evidence type="ECO:0000259" key="10">
    <source>
        <dbReference type="Pfam" id="PF00155"/>
    </source>
</evidence>